<organism evidence="1 2">
    <name type="scientific">Sanghuangporus baumii</name>
    <name type="common">Phellinus baumii</name>
    <dbReference type="NCBI Taxonomy" id="108892"/>
    <lineage>
        <taxon>Eukaryota</taxon>
        <taxon>Fungi</taxon>
        <taxon>Dikarya</taxon>
        <taxon>Basidiomycota</taxon>
        <taxon>Agaricomycotina</taxon>
        <taxon>Agaricomycetes</taxon>
        <taxon>Hymenochaetales</taxon>
        <taxon>Hymenochaetaceae</taxon>
        <taxon>Sanghuangporus</taxon>
    </lineage>
</organism>
<dbReference type="AlphaFoldDB" id="A0A9Q5N8J7"/>
<sequence>MTVAQVPLGSGPPTRDELRVYYAPKFTWWQLKLFINSGDLGLLKRDKKLQLRYAEWTKKIRAEYGSVVDYLLKYRLQWGRSDRLSLLPSGLNYDQPEPEMYESVPMPEYFTADIHPSLVSIIQNDWPYSVPLDIEHSLIWTKVPILPPPSLITPHIAATLAPDLHEKVSARLAQDGLWGFTGATEAPPDPSLLPGNLGALSEWDVTMDKLVISPKGSPEEEEAVRQSGGEVQKFIAQRWVEREWETCWFVNPPRLQSVKGLAHIHIFARKKSSEEIAAWDALDR</sequence>
<dbReference type="PANTHER" id="PTHR35020:SF2">
    <property type="entry name" value="N-ACETYLGLUCOSAMINE-INDUCED PROTEIN 1"/>
    <property type="match status" value="1"/>
</dbReference>
<dbReference type="Proteomes" id="UP000757232">
    <property type="component" value="Unassembled WGS sequence"/>
</dbReference>
<dbReference type="PANTHER" id="PTHR35020">
    <property type="entry name" value="N-ACETYLGLUCOSAMINE-INDUCED PROTEIN 1"/>
    <property type="match status" value="1"/>
</dbReference>
<dbReference type="Pfam" id="PF12239">
    <property type="entry name" value="DUF3605"/>
    <property type="match status" value="2"/>
</dbReference>
<accession>A0A9Q5N8J7</accession>
<dbReference type="GO" id="GO:0005737">
    <property type="term" value="C:cytoplasm"/>
    <property type="evidence" value="ECO:0007669"/>
    <property type="project" value="TreeGrafter"/>
</dbReference>
<comment type="caution">
    <text evidence="1">The sequence shown here is derived from an EMBL/GenBank/DDBJ whole genome shotgun (WGS) entry which is preliminary data.</text>
</comment>
<dbReference type="OrthoDB" id="498286at2759"/>
<keyword evidence="2" id="KW-1185">Reference proteome</keyword>
<dbReference type="GO" id="GO:0006044">
    <property type="term" value="P:N-acetylglucosamine metabolic process"/>
    <property type="evidence" value="ECO:0007669"/>
    <property type="project" value="TreeGrafter"/>
</dbReference>
<dbReference type="EMBL" id="LNZH02000188">
    <property type="protein sequence ID" value="OCB87738.1"/>
    <property type="molecule type" value="Genomic_DNA"/>
</dbReference>
<dbReference type="InterPro" id="IPR022036">
    <property type="entry name" value="DUF3605"/>
</dbReference>
<proteinExistence type="predicted"/>
<protein>
    <submittedName>
        <fullName evidence="1">Uncharacterized protein</fullName>
    </submittedName>
</protein>
<evidence type="ECO:0000313" key="2">
    <source>
        <dbReference type="Proteomes" id="UP000757232"/>
    </source>
</evidence>
<evidence type="ECO:0000313" key="1">
    <source>
        <dbReference type="EMBL" id="OCB87738.1"/>
    </source>
</evidence>
<name>A0A9Q5N8J7_SANBA</name>
<reference evidence="1" key="1">
    <citation type="submission" date="2016-06" db="EMBL/GenBank/DDBJ databases">
        <title>Draft Genome sequence of the fungus Inonotus baumii.</title>
        <authorList>
            <person name="Zhu H."/>
            <person name="Lin W."/>
        </authorList>
    </citation>
    <scope>NUCLEOTIDE SEQUENCE</scope>
    <source>
        <strain evidence="1">821</strain>
    </source>
</reference>
<gene>
    <name evidence="1" type="ORF">A7U60_g5060</name>
</gene>